<gene>
    <name evidence="4" type="ORF">B4U79_01861</name>
</gene>
<dbReference type="EMBL" id="NCKU01004975">
    <property type="protein sequence ID" value="RWS05174.1"/>
    <property type="molecule type" value="Genomic_DNA"/>
</dbReference>
<keyword evidence="1" id="KW-0521">NADP</keyword>
<dbReference type="SUPFAM" id="SSF51735">
    <property type="entry name" value="NAD(P)-binding Rossmann-fold domains"/>
    <property type="match status" value="1"/>
</dbReference>
<reference evidence="4 5" key="1">
    <citation type="journal article" date="2018" name="Gigascience">
        <title>Genomes of trombidid mites reveal novel predicted allergens and laterally-transferred genes associated with secondary metabolism.</title>
        <authorList>
            <person name="Dong X."/>
            <person name="Chaisiri K."/>
            <person name="Xia D."/>
            <person name="Armstrong S.D."/>
            <person name="Fang Y."/>
            <person name="Donnelly M.J."/>
            <person name="Kadowaki T."/>
            <person name="McGarry J.W."/>
            <person name="Darby A.C."/>
            <person name="Makepeace B.L."/>
        </authorList>
    </citation>
    <scope>NUCLEOTIDE SEQUENCE [LARGE SCALE GENOMIC DNA]</scope>
    <source>
        <strain evidence="4">UoL-WK</strain>
    </source>
</reference>
<name>A0A3S4QM33_9ACAR</name>
<dbReference type="InterPro" id="IPR002347">
    <property type="entry name" value="SDR_fam"/>
</dbReference>
<dbReference type="PANTHER" id="PTHR43544">
    <property type="entry name" value="SHORT-CHAIN DEHYDROGENASE/REDUCTASE"/>
    <property type="match status" value="1"/>
</dbReference>
<evidence type="ECO:0000313" key="4">
    <source>
        <dbReference type="EMBL" id="RWS05174.1"/>
    </source>
</evidence>
<dbReference type="InterPro" id="IPR036291">
    <property type="entry name" value="NAD(P)-bd_dom_sf"/>
</dbReference>
<dbReference type="PRINTS" id="PR00081">
    <property type="entry name" value="GDHRDH"/>
</dbReference>
<evidence type="ECO:0008006" key="6">
    <source>
        <dbReference type="Google" id="ProtNLM"/>
    </source>
</evidence>
<dbReference type="Proteomes" id="UP000285301">
    <property type="component" value="Unassembled WGS sequence"/>
</dbReference>
<protein>
    <recommendedName>
        <fullName evidence="6">C-factor</fullName>
    </recommendedName>
</protein>
<dbReference type="Gene3D" id="3.40.50.720">
    <property type="entry name" value="NAD(P)-binding Rossmann-like Domain"/>
    <property type="match status" value="1"/>
</dbReference>
<sequence length="241" mass="26250">MSSFTSILITGANRGLGLEFVKQYAAIANVNLIFATCRNPEKADKLQAIAKSNPKVRVLQLNVADYNQHQALTETVRSVVKDNGLNLLINNAGVYVRGDLERTTPEGMMESFSVNTIAPLMLTKALLPLLKESSSQGHKTAIINITSKMGSIDDNTSGSHYMYRSSKTALNMVTKGLSVDLKTFKIICIAQHPGWVQTDMGGKNAPLTESQSISAMIQTIENADESVNGKMLNYDGKVIPW</sequence>
<evidence type="ECO:0000256" key="1">
    <source>
        <dbReference type="ARBA" id="ARBA00022857"/>
    </source>
</evidence>
<evidence type="ECO:0000256" key="2">
    <source>
        <dbReference type="ARBA" id="ARBA00023002"/>
    </source>
</evidence>
<dbReference type="AlphaFoldDB" id="A0A3S4QM33"/>
<keyword evidence="5" id="KW-1185">Reference proteome</keyword>
<comment type="similarity">
    <text evidence="3">Belongs to the short-chain dehydrogenases/reductases (SDR) family.</text>
</comment>
<dbReference type="CDD" id="cd05325">
    <property type="entry name" value="carb_red_sniffer_like_SDR_c"/>
    <property type="match status" value="1"/>
</dbReference>
<evidence type="ECO:0000256" key="3">
    <source>
        <dbReference type="RuleBase" id="RU000363"/>
    </source>
</evidence>
<dbReference type="PRINTS" id="PR00080">
    <property type="entry name" value="SDRFAMILY"/>
</dbReference>
<evidence type="ECO:0000313" key="5">
    <source>
        <dbReference type="Proteomes" id="UP000285301"/>
    </source>
</evidence>
<dbReference type="OrthoDB" id="6877434at2759"/>
<accession>A0A3S4QM33</accession>
<keyword evidence="2" id="KW-0560">Oxidoreductase</keyword>
<comment type="caution">
    <text evidence="4">The sequence shown here is derived from an EMBL/GenBank/DDBJ whole genome shotgun (WGS) entry which is preliminary data.</text>
</comment>
<dbReference type="PANTHER" id="PTHR43544:SF7">
    <property type="entry name" value="NADB-LER2"/>
    <property type="match status" value="1"/>
</dbReference>
<organism evidence="4 5">
    <name type="scientific">Dinothrombium tinctorium</name>
    <dbReference type="NCBI Taxonomy" id="1965070"/>
    <lineage>
        <taxon>Eukaryota</taxon>
        <taxon>Metazoa</taxon>
        <taxon>Ecdysozoa</taxon>
        <taxon>Arthropoda</taxon>
        <taxon>Chelicerata</taxon>
        <taxon>Arachnida</taxon>
        <taxon>Acari</taxon>
        <taxon>Acariformes</taxon>
        <taxon>Trombidiformes</taxon>
        <taxon>Prostigmata</taxon>
        <taxon>Anystina</taxon>
        <taxon>Parasitengona</taxon>
        <taxon>Trombidioidea</taxon>
        <taxon>Trombidiidae</taxon>
        <taxon>Dinothrombium</taxon>
    </lineage>
</organism>
<dbReference type="InterPro" id="IPR051468">
    <property type="entry name" value="Fungal_SecMetab_SDRs"/>
</dbReference>
<dbReference type="GO" id="GO:0016491">
    <property type="term" value="F:oxidoreductase activity"/>
    <property type="evidence" value="ECO:0007669"/>
    <property type="project" value="UniProtKB-KW"/>
</dbReference>
<proteinExistence type="inferred from homology"/>
<dbReference type="GO" id="GO:0005737">
    <property type="term" value="C:cytoplasm"/>
    <property type="evidence" value="ECO:0007669"/>
    <property type="project" value="TreeGrafter"/>
</dbReference>
<dbReference type="Pfam" id="PF00106">
    <property type="entry name" value="adh_short"/>
    <property type="match status" value="1"/>
</dbReference>